<reference evidence="3" key="1">
    <citation type="submission" date="2021-01" db="EMBL/GenBank/DDBJ databases">
        <authorList>
            <person name="Corre E."/>
            <person name="Pelletier E."/>
            <person name="Niang G."/>
            <person name="Scheremetjew M."/>
            <person name="Finn R."/>
            <person name="Kale V."/>
            <person name="Holt S."/>
            <person name="Cochrane G."/>
            <person name="Meng A."/>
            <person name="Brown T."/>
            <person name="Cohen L."/>
        </authorList>
    </citation>
    <scope>NUCLEOTIDE SEQUENCE</scope>
    <source>
        <strain evidence="3">OF101</strain>
    </source>
</reference>
<dbReference type="SUPFAM" id="SSF52540">
    <property type="entry name" value="P-loop containing nucleoside triphosphate hydrolases"/>
    <property type="match status" value="1"/>
</dbReference>
<dbReference type="Pfam" id="PF00006">
    <property type="entry name" value="ATP-synt_ab"/>
    <property type="match status" value="1"/>
</dbReference>
<dbReference type="InterPro" id="IPR000194">
    <property type="entry name" value="ATPase_F1/V1/A1_a/bsu_nucl-bd"/>
</dbReference>
<gene>
    <name evidence="3" type="ORF">ACAT0790_LOCUS47751</name>
</gene>
<proteinExistence type="inferred from homology"/>
<feature type="domain" description="ATPase F1/V1/A1 complex alpha/beta subunit nucleotide-binding" evidence="2">
    <location>
        <begin position="2"/>
        <end position="185"/>
    </location>
</feature>
<comment type="similarity">
    <text evidence="1">Belongs to the ATPase alpha/beta chains family.</text>
</comment>
<evidence type="ECO:0000256" key="1">
    <source>
        <dbReference type="ARBA" id="ARBA00008936"/>
    </source>
</evidence>
<feature type="non-terminal residue" evidence="3">
    <location>
        <position position="1"/>
    </location>
</feature>
<dbReference type="AlphaFoldDB" id="A0A7S1RMX7"/>
<dbReference type="GO" id="GO:0005524">
    <property type="term" value="F:ATP binding"/>
    <property type="evidence" value="ECO:0007669"/>
    <property type="project" value="InterPro"/>
</dbReference>
<evidence type="ECO:0000259" key="2">
    <source>
        <dbReference type="Pfam" id="PF00006"/>
    </source>
</evidence>
<dbReference type="EMBL" id="HBGE01079947">
    <property type="protein sequence ID" value="CAD9170982.1"/>
    <property type="molecule type" value="Transcribed_RNA"/>
</dbReference>
<sequence>VGLVGAPGTGKSAAARMLLRSQAAGTACVYAAQKPLAQLRARLGGLEGAALTVVYADPSRDPVGARYLVPLLAMQLAERLSSTHDHVLLVLDDLVAFTQAAAELPVPPLGAPQVVASALDAAGSVAGDCGRESALTVVAILDLEPEGELVPTLRALWRGAEPALDVALPFSAALASRGVLPAVDLDQLACGFAPSYQPPLFRQLRAELLRALLRSRDLAARLELMRPLGLHVEPQDEEELGSSHAARALLAHAEPRPAPELAVLLVAALVYHFPSAAGRPPAPSAVAAFQRALLGTVRTGYPALWEVLSGAHCLGEAEASVAIRDLAEVLLAHRLDFGFTRPSL</sequence>
<accession>A0A7S1RMX7</accession>
<protein>
    <recommendedName>
        <fullName evidence="2">ATPase F1/V1/A1 complex alpha/beta subunit nucleotide-binding domain-containing protein</fullName>
    </recommendedName>
</protein>
<dbReference type="Gene3D" id="3.40.50.300">
    <property type="entry name" value="P-loop containing nucleotide triphosphate hydrolases"/>
    <property type="match status" value="1"/>
</dbReference>
<dbReference type="InterPro" id="IPR027417">
    <property type="entry name" value="P-loop_NTPase"/>
</dbReference>
<organism evidence="3">
    <name type="scientific">Alexandrium catenella</name>
    <name type="common">Red tide dinoflagellate</name>
    <name type="synonym">Gonyaulax catenella</name>
    <dbReference type="NCBI Taxonomy" id="2925"/>
    <lineage>
        <taxon>Eukaryota</taxon>
        <taxon>Sar</taxon>
        <taxon>Alveolata</taxon>
        <taxon>Dinophyceae</taxon>
        <taxon>Gonyaulacales</taxon>
        <taxon>Pyrocystaceae</taxon>
        <taxon>Alexandrium</taxon>
    </lineage>
</organism>
<name>A0A7S1RMX7_ALECA</name>
<evidence type="ECO:0000313" key="3">
    <source>
        <dbReference type="EMBL" id="CAD9170982.1"/>
    </source>
</evidence>